<protein>
    <submittedName>
        <fullName evidence="2">Uncharacterized protein</fullName>
    </submittedName>
</protein>
<evidence type="ECO:0000313" key="3">
    <source>
        <dbReference type="EMBL" id="CAF3770255.1"/>
    </source>
</evidence>
<evidence type="ECO:0000313" key="4">
    <source>
        <dbReference type="Proteomes" id="UP000663829"/>
    </source>
</evidence>
<dbReference type="InterPro" id="IPR036397">
    <property type="entry name" value="RNaseH_sf"/>
</dbReference>
<dbReference type="AlphaFoldDB" id="A0A814GN08"/>
<dbReference type="EMBL" id="CAJOBC010003169">
    <property type="protein sequence ID" value="CAF3770255.1"/>
    <property type="molecule type" value="Genomic_DNA"/>
</dbReference>
<dbReference type="OrthoDB" id="6511194at2759"/>
<proteinExistence type="predicted"/>
<dbReference type="Gene3D" id="3.30.70.1820">
    <property type="entry name" value="L1 transposable element, RRM domain"/>
    <property type="match status" value="1"/>
</dbReference>
<dbReference type="GO" id="GO:0003676">
    <property type="term" value="F:nucleic acid binding"/>
    <property type="evidence" value="ECO:0007669"/>
    <property type="project" value="InterPro"/>
</dbReference>
<feature type="region of interest" description="Disordered" evidence="1">
    <location>
        <begin position="1"/>
        <end position="45"/>
    </location>
</feature>
<organism evidence="2 4">
    <name type="scientific">Didymodactylos carnosus</name>
    <dbReference type="NCBI Taxonomy" id="1234261"/>
    <lineage>
        <taxon>Eukaryota</taxon>
        <taxon>Metazoa</taxon>
        <taxon>Spiralia</taxon>
        <taxon>Gnathifera</taxon>
        <taxon>Rotifera</taxon>
        <taxon>Eurotatoria</taxon>
        <taxon>Bdelloidea</taxon>
        <taxon>Philodinida</taxon>
        <taxon>Philodinidae</taxon>
        <taxon>Didymodactylos</taxon>
    </lineage>
</organism>
<comment type="caution">
    <text evidence="2">The sequence shown here is derived from an EMBL/GenBank/DDBJ whole genome shotgun (WGS) entry which is preliminary data.</text>
</comment>
<evidence type="ECO:0000313" key="2">
    <source>
        <dbReference type="EMBL" id="CAF0998766.1"/>
    </source>
</evidence>
<gene>
    <name evidence="2" type="ORF">GPM918_LOCUS13641</name>
    <name evidence="3" type="ORF">SRO942_LOCUS13641</name>
</gene>
<dbReference type="EMBL" id="CAJNOQ010003169">
    <property type="protein sequence ID" value="CAF0998766.1"/>
    <property type="molecule type" value="Genomic_DNA"/>
</dbReference>
<dbReference type="PANTHER" id="PTHR35871">
    <property type="entry name" value="EXPRESSED PROTEIN"/>
    <property type="match status" value="1"/>
</dbReference>
<keyword evidence="4" id="KW-1185">Reference proteome</keyword>
<feature type="compositionally biased region" description="Basic residues" evidence="1">
    <location>
        <begin position="1"/>
        <end position="11"/>
    </location>
</feature>
<reference evidence="2" key="1">
    <citation type="submission" date="2021-02" db="EMBL/GenBank/DDBJ databases">
        <authorList>
            <person name="Nowell W R."/>
        </authorList>
    </citation>
    <scope>NUCLEOTIDE SEQUENCE</scope>
</reference>
<dbReference type="PANTHER" id="PTHR35871:SF1">
    <property type="entry name" value="CXC1-LIKE CYSTEINE CLUSTER ASSOCIATED WITH KDZ TRANSPOSASES DOMAIN-CONTAINING PROTEIN"/>
    <property type="match status" value="1"/>
</dbReference>
<feature type="compositionally biased region" description="Low complexity" evidence="1">
    <location>
        <begin position="27"/>
        <end position="36"/>
    </location>
</feature>
<dbReference type="Proteomes" id="UP000663829">
    <property type="component" value="Unassembled WGS sequence"/>
</dbReference>
<accession>A0A814GN08</accession>
<name>A0A814GN08_9BILA</name>
<sequence>MAPPTKRKAHSKVVLSKRWSTGNFQATTTQQQPDSSTSEEEVYSGPEPIKFTKKKVLSDIGDLFTLCTQEGSRKYLLTMIYMLLRHLEYSWRKTDEILDTIGSMKCETAHKWADLFLDGDFEEFIGENRGGQRTQSFFDVYPELELEARAFVVDECSKKASSFTVESLAKFLDDRLYEINGLQKTAQQLIRSIEMYRIDIRRWGGRNEANKNRPYFEGHERPDVQQHRKEFIDHFLSNKTEYYLLNDEEVPKWLQPTAPKPRVLICHDESTFRSGEVNARRWVIDDSAPFFSKGRGRSYMISDFLVIHPSSPYFQLSPAEWNQATQRYPKLLEEVDIIYEKFSASAAINIGSDLYMDNELILEQFERLFQMLQFKEEYKTHTIEVLVDNARTHTSKKFSVNDFNMKPGTRCPVQSIEYLDPATNQRKTINCYFTDGENKGKSRGLLNIALNLGLKVPLNCKLQQLKELVSQHPAFQNVTKLEKLGMQYGIQVLYVPKYHCELNPIEGYWCHMKQFVRKHNDQTFHKMVSLIGEARKNFEARQIYLKLCRRFWTTLIAYNDGKDYKQVLQIVKVSYYMRVKRLNESDEKYVQRYNRSFNLRFYDFEERKDEHVKSRMMNFLNTHMDLKMNVDIIENCHRLPTANQQQTKPRPVIVRFHSRPVRQHILSSLGQLKGKKLNITIVEDLTPLALNLYYRTRDRLRDNEKKRVITRNGRIFVRNPDKSLTLITE</sequence>
<evidence type="ECO:0000256" key="1">
    <source>
        <dbReference type="SAM" id="MobiDB-lite"/>
    </source>
</evidence>
<dbReference type="Gene3D" id="3.30.420.10">
    <property type="entry name" value="Ribonuclease H-like superfamily/Ribonuclease H"/>
    <property type="match status" value="1"/>
</dbReference>
<dbReference type="Proteomes" id="UP000681722">
    <property type="component" value="Unassembled WGS sequence"/>
</dbReference>